<feature type="compositionally biased region" description="Basic residues" evidence="1">
    <location>
        <begin position="25"/>
        <end position="35"/>
    </location>
</feature>
<evidence type="ECO:0000313" key="3">
    <source>
        <dbReference type="Proteomes" id="UP000189004"/>
    </source>
</evidence>
<evidence type="ECO:0000256" key="1">
    <source>
        <dbReference type="SAM" id="MobiDB-lite"/>
    </source>
</evidence>
<protein>
    <submittedName>
        <fullName evidence="2">Uncharacterized protein</fullName>
    </submittedName>
</protein>
<sequence>MLCDKQGLPPVRAITAAKPHGDKAHHSRDRRRRLRERGTGVRIARPGIESSQRLGRHRYKIERSIAWPGSYRRLNVRWERTASTFLAVPGIARLLVCYKHLSKHAGGF</sequence>
<dbReference type="Proteomes" id="UP000189004">
    <property type="component" value="Unassembled WGS sequence"/>
</dbReference>
<evidence type="ECO:0000313" key="2">
    <source>
        <dbReference type="EMBL" id="OOC57144.1"/>
    </source>
</evidence>
<dbReference type="EMBL" id="MCOK01000001">
    <property type="protein sequence ID" value="OOC57144.1"/>
    <property type="molecule type" value="Genomic_DNA"/>
</dbReference>
<feature type="region of interest" description="Disordered" evidence="1">
    <location>
        <begin position="1"/>
        <end position="39"/>
    </location>
</feature>
<accession>A0A1V3C8Q1</accession>
<dbReference type="AlphaFoldDB" id="A0A1V3C8Q1"/>
<name>A0A1V3C8Q1_9ACTN</name>
<keyword evidence="3" id="KW-1185">Reference proteome</keyword>
<proteinExistence type="predicted"/>
<reference evidence="3" key="1">
    <citation type="submission" date="2016-08" db="EMBL/GenBank/DDBJ databases">
        <authorList>
            <person name="Tokovenko B."/>
            <person name="Kalinowski J."/>
        </authorList>
    </citation>
    <scope>NUCLEOTIDE SEQUENCE [LARGE SCALE GENOMIC DNA]</scope>
    <source>
        <strain evidence="3">UTMC102</strain>
    </source>
</reference>
<dbReference type="STRING" id="501010.NOSIN_10805"/>
<gene>
    <name evidence="2" type="ORF">NOSIN_10805</name>
</gene>
<comment type="caution">
    <text evidence="2">The sequence shown here is derived from an EMBL/GenBank/DDBJ whole genome shotgun (WGS) entry which is preliminary data.</text>
</comment>
<organism evidence="2 3">
    <name type="scientific">Nocardiopsis sinuspersici</name>
    <dbReference type="NCBI Taxonomy" id="501010"/>
    <lineage>
        <taxon>Bacteria</taxon>
        <taxon>Bacillati</taxon>
        <taxon>Actinomycetota</taxon>
        <taxon>Actinomycetes</taxon>
        <taxon>Streptosporangiales</taxon>
        <taxon>Nocardiopsidaceae</taxon>
        <taxon>Nocardiopsis</taxon>
    </lineage>
</organism>